<feature type="region of interest" description="Disordered" evidence="1">
    <location>
        <begin position="211"/>
        <end position="246"/>
    </location>
</feature>
<sequence length="246" mass="27001">MATPMSPLDWVGGRDAPPVLFCITLSSFSPIIDSIEENHELPRTIDPKQGSTPLFHNYSVELSYIPSSKHHRKPPETIPAHDAMSRFQVSSVTRQGAGDDENKLINTPSVVIDPPEANNQSSHVSDKNTHEVHPYNNLTANSDSGVAVGKNRENNGAERIPLVTSNKDELRNDKNDFNLALYEDEYNAQGQSIGKMLRSLSLYNSILPNAEDTESATSSSKTSQQPKRLSSSSASTKQKPKQAIFS</sequence>
<protein>
    <submittedName>
        <fullName evidence="2">K /cl-cotransporter protein 2</fullName>
    </submittedName>
</protein>
<evidence type="ECO:0000256" key="1">
    <source>
        <dbReference type="SAM" id="MobiDB-lite"/>
    </source>
</evidence>
<dbReference type="EMBL" id="JAKKPZ010000011">
    <property type="protein sequence ID" value="KAI1715375.1"/>
    <property type="molecule type" value="Genomic_DNA"/>
</dbReference>
<feature type="compositionally biased region" description="Polar residues" evidence="1">
    <location>
        <begin position="215"/>
        <end position="237"/>
    </location>
</feature>
<evidence type="ECO:0000313" key="3">
    <source>
        <dbReference type="Proteomes" id="UP001201812"/>
    </source>
</evidence>
<feature type="region of interest" description="Disordered" evidence="1">
    <location>
        <begin position="108"/>
        <end position="146"/>
    </location>
</feature>
<proteinExistence type="predicted"/>
<dbReference type="AlphaFoldDB" id="A0AAD4R7I8"/>
<name>A0AAD4R7I8_9BILA</name>
<evidence type="ECO:0000313" key="2">
    <source>
        <dbReference type="EMBL" id="KAI1715375.1"/>
    </source>
</evidence>
<comment type="caution">
    <text evidence="2">The sequence shown here is derived from an EMBL/GenBank/DDBJ whole genome shotgun (WGS) entry which is preliminary data.</text>
</comment>
<accession>A0AAD4R7I8</accession>
<feature type="compositionally biased region" description="Basic and acidic residues" evidence="1">
    <location>
        <begin position="124"/>
        <end position="133"/>
    </location>
</feature>
<reference evidence="2" key="1">
    <citation type="submission" date="2022-01" db="EMBL/GenBank/DDBJ databases">
        <title>Genome Sequence Resource for Two Populations of Ditylenchus destructor, the Migratory Endoparasitic Phytonematode.</title>
        <authorList>
            <person name="Zhang H."/>
            <person name="Lin R."/>
            <person name="Xie B."/>
        </authorList>
    </citation>
    <scope>NUCLEOTIDE SEQUENCE</scope>
    <source>
        <strain evidence="2">BazhouSP</strain>
    </source>
</reference>
<dbReference type="Proteomes" id="UP001201812">
    <property type="component" value="Unassembled WGS sequence"/>
</dbReference>
<gene>
    <name evidence="2" type="ORF">DdX_07684</name>
</gene>
<keyword evidence="3" id="KW-1185">Reference proteome</keyword>
<organism evidence="2 3">
    <name type="scientific">Ditylenchus destructor</name>
    <dbReference type="NCBI Taxonomy" id="166010"/>
    <lineage>
        <taxon>Eukaryota</taxon>
        <taxon>Metazoa</taxon>
        <taxon>Ecdysozoa</taxon>
        <taxon>Nematoda</taxon>
        <taxon>Chromadorea</taxon>
        <taxon>Rhabditida</taxon>
        <taxon>Tylenchina</taxon>
        <taxon>Tylenchomorpha</taxon>
        <taxon>Sphaerularioidea</taxon>
        <taxon>Anguinidae</taxon>
        <taxon>Anguininae</taxon>
        <taxon>Ditylenchus</taxon>
    </lineage>
</organism>